<accession>A0A291DYC7</accession>
<protein>
    <submittedName>
        <fullName evidence="2">N-acetyltransferase</fullName>
    </submittedName>
</protein>
<dbReference type="Proteomes" id="UP000217979">
    <property type="component" value="Chromosome"/>
</dbReference>
<reference evidence="2 3" key="1">
    <citation type="submission" date="2017-09" db="EMBL/GenBank/DDBJ databases">
        <title>FDA dAtabase for Regulatory Grade micrObial Sequences (FDA-ARGOS): Supporting development and validation of Infectious Disease Dx tests.</title>
        <authorList>
            <person name="Minogue T."/>
            <person name="Wolcott M."/>
            <person name="Wasieloski L."/>
            <person name="Aguilar W."/>
            <person name="Moore D."/>
            <person name="Tallon L."/>
            <person name="Sadzewicz L."/>
            <person name="Ott S."/>
            <person name="Zhao X."/>
            <person name="Nagaraj S."/>
            <person name="Vavikolanu K."/>
            <person name="Aluvathingal J."/>
            <person name="Nadendla S."/>
            <person name="Sichtig H."/>
        </authorList>
    </citation>
    <scope>NUCLEOTIDE SEQUENCE [LARGE SCALE GENOMIC DNA]</scope>
    <source>
        <strain evidence="2 3">FDAARGOS_392</strain>
    </source>
</reference>
<dbReference type="Pfam" id="PF13302">
    <property type="entry name" value="Acetyltransf_3"/>
    <property type="match status" value="1"/>
</dbReference>
<evidence type="ECO:0000313" key="2">
    <source>
        <dbReference type="EMBL" id="ATF92689.1"/>
    </source>
</evidence>
<dbReference type="InterPro" id="IPR000182">
    <property type="entry name" value="GNAT_dom"/>
</dbReference>
<organism evidence="2 3">
    <name type="scientific">Cedecea neteri</name>
    <dbReference type="NCBI Taxonomy" id="158822"/>
    <lineage>
        <taxon>Bacteria</taxon>
        <taxon>Pseudomonadati</taxon>
        <taxon>Pseudomonadota</taxon>
        <taxon>Gammaproteobacteria</taxon>
        <taxon>Enterobacterales</taxon>
        <taxon>Enterobacteriaceae</taxon>
        <taxon>Cedecea</taxon>
    </lineage>
</organism>
<evidence type="ECO:0000259" key="1">
    <source>
        <dbReference type="PROSITE" id="PS51186"/>
    </source>
</evidence>
<dbReference type="Gene3D" id="3.40.630.30">
    <property type="match status" value="1"/>
</dbReference>
<dbReference type="SUPFAM" id="SSF55729">
    <property type="entry name" value="Acyl-CoA N-acyltransferases (Nat)"/>
    <property type="match status" value="1"/>
</dbReference>
<keyword evidence="2" id="KW-0808">Transferase</keyword>
<dbReference type="GO" id="GO:0016747">
    <property type="term" value="F:acyltransferase activity, transferring groups other than amino-acyl groups"/>
    <property type="evidence" value="ECO:0007669"/>
    <property type="project" value="InterPro"/>
</dbReference>
<feature type="domain" description="N-acetyltransferase" evidence="1">
    <location>
        <begin position="7"/>
        <end position="174"/>
    </location>
</feature>
<dbReference type="PROSITE" id="PS51186">
    <property type="entry name" value="GNAT"/>
    <property type="match status" value="1"/>
</dbReference>
<dbReference type="InterPro" id="IPR016181">
    <property type="entry name" value="Acyl_CoA_acyltransferase"/>
</dbReference>
<dbReference type="PANTHER" id="PTHR43792">
    <property type="entry name" value="GNAT FAMILY, PUTATIVE (AFU_ORTHOLOGUE AFUA_3G00765)-RELATED-RELATED"/>
    <property type="match status" value="1"/>
</dbReference>
<dbReference type="InterPro" id="IPR051531">
    <property type="entry name" value="N-acetyltransferase"/>
</dbReference>
<evidence type="ECO:0000313" key="3">
    <source>
        <dbReference type="Proteomes" id="UP000217979"/>
    </source>
</evidence>
<gene>
    <name evidence="2" type="ORF">CO704_11595</name>
</gene>
<dbReference type="RefSeq" id="WP_061277947.1">
    <property type="nucleotide sequence ID" value="NZ_CP023525.1"/>
</dbReference>
<name>A0A291DYC7_9ENTR</name>
<sequence>MYKTERLLLRPWRDDDAAPFAEMNADPEVMRYFLQPLTAEESQSYLETFRQRLAENGFGFWAVEEQRSGELVGFVGLNRPGYSLPFGPCVEIGWRLRKAFWGKGYAPEAAREALRIGFDEYDLDSIVAFTALPNLPSQRVMEKLGMRRSGEFDHPMVPAQHPLLRHVWYQIHRQKV</sequence>
<proteinExistence type="predicted"/>
<dbReference type="AlphaFoldDB" id="A0A291DYC7"/>
<dbReference type="PANTHER" id="PTHR43792:SF1">
    <property type="entry name" value="N-ACETYLTRANSFERASE DOMAIN-CONTAINING PROTEIN"/>
    <property type="match status" value="1"/>
</dbReference>
<dbReference type="EMBL" id="CP023525">
    <property type="protein sequence ID" value="ATF92689.1"/>
    <property type="molecule type" value="Genomic_DNA"/>
</dbReference>